<dbReference type="AlphaFoldDB" id="A0A9W9Q5C7"/>
<gene>
    <name evidence="1" type="ORF">N7476_003274</name>
</gene>
<evidence type="ECO:0000313" key="1">
    <source>
        <dbReference type="EMBL" id="KAJ5324674.1"/>
    </source>
</evidence>
<comment type="caution">
    <text evidence="1">The sequence shown here is derived from an EMBL/GenBank/DDBJ whole genome shotgun (WGS) entry which is preliminary data.</text>
</comment>
<name>A0A9W9Q5C7_9EURO</name>
<keyword evidence="2" id="KW-1185">Reference proteome</keyword>
<accession>A0A9W9Q5C7</accession>
<proteinExistence type="predicted"/>
<dbReference type="Proteomes" id="UP001147746">
    <property type="component" value="Unassembled WGS sequence"/>
</dbReference>
<organism evidence="1 2">
    <name type="scientific">Penicillium atrosanguineum</name>
    <dbReference type="NCBI Taxonomy" id="1132637"/>
    <lineage>
        <taxon>Eukaryota</taxon>
        <taxon>Fungi</taxon>
        <taxon>Dikarya</taxon>
        <taxon>Ascomycota</taxon>
        <taxon>Pezizomycotina</taxon>
        <taxon>Eurotiomycetes</taxon>
        <taxon>Eurotiomycetidae</taxon>
        <taxon>Eurotiales</taxon>
        <taxon>Aspergillaceae</taxon>
        <taxon>Penicillium</taxon>
    </lineage>
</organism>
<evidence type="ECO:0000313" key="2">
    <source>
        <dbReference type="Proteomes" id="UP001147746"/>
    </source>
</evidence>
<protein>
    <submittedName>
        <fullName evidence="1">Uncharacterized protein</fullName>
    </submittedName>
</protein>
<dbReference type="EMBL" id="JAPZBO010000002">
    <property type="protein sequence ID" value="KAJ5324674.1"/>
    <property type="molecule type" value="Genomic_DNA"/>
</dbReference>
<reference evidence="1" key="2">
    <citation type="journal article" date="2023" name="IMA Fungus">
        <title>Comparative genomic study of the Penicillium genus elucidates a diverse pangenome and 15 lateral gene transfer events.</title>
        <authorList>
            <person name="Petersen C."/>
            <person name="Sorensen T."/>
            <person name="Nielsen M.R."/>
            <person name="Sondergaard T.E."/>
            <person name="Sorensen J.L."/>
            <person name="Fitzpatrick D.A."/>
            <person name="Frisvad J.C."/>
            <person name="Nielsen K.L."/>
        </authorList>
    </citation>
    <scope>NUCLEOTIDE SEQUENCE</scope>
    <source>
        <strain evidence="1">IBT 21472</strain>
    </source>
</reference>
<reference evidence="1" key="1">
    <citation type="submission" date="2022-12" db="EMBL/GenBank/DDBJ databases">
        <authorList>
            <person name="Petersen C."/>
        </authorList>
    </citation>
    <scope>NUCLEOTIDE SEQUENCE</scope>
    <source>
        <strain evidence="1">IBT 21472</strain>
    </source>
</reference>
<sequence>MARERRKDSAVEIGSAKTEVVREETQSAGCSAQLSFSLRQFTRAGDEKKHKAMFHHGKAKKNVRQPFFAV</sequence>